<name>A0ABQ4ZCZ2_9ASTR</name>
<comment type="caution">
    <text evidence="1">The sequence shown here is derived from an EMBL/GenBank/DDBJ whole genome shotgun (WGS) entry which is preliminary data.</text>
</comment>
<keyword evidence="2" id="KW-1185">Reference proteome</keyword>
<sequence length="107" mass="12512">MRKNYRELGKFEKLRSLNEWSFSEFSSSVQSESMKKDSPLSETLGIESYQIKIKLTAPTLINPDIENLELYYMITDPSVGIVYENSKKERRVMGIREIHVTPSKYRS</sequence>
<dbReference type="Proteomes" id="UP001151760">
    <property type="component" value="Unassembled WGS sequence"/>
</dbReference>
<organism evidence="1 2">
    <name type="scientific">Tanacetum coccineum</name>
    <dbReference type="NCBI Taxonomy" id="301880"/>
    <lineage>
        <taxon>Eukaryota</taxon>
        <taxon>Viridiplantae</taxon>
        <taxon>Streptophyta</taxon>
        <taxon>Embryophyta</taxon>
        <taxon>Tracheophyta</taxon>
        <taxon>Spermatophyta</taxon>
        <taxon>Magnoliopsida</taxon>
        <taxon>eudicotyledons</taxon>
        <taxon>Gunneridae</taxon>
        <taxon>Pentapetalae</taxon>
        <taxon>asterids</taxon>
        <taxon>campanulids</taxon>
        <taxon>Asterales</taxon>
        <taxon>Asteraceae</taxon>
        <taxon>Asteroideae</taxon>
        <taxon>Anthemideae</taxon>
        <taxon>Anthemidinae</taxon>
        <taxon>Tanacetum</taxon>
    </lineage>
</organism>
<protein>
    <submittedName>
        <fullName evidence="1">Uncharacterized protein</fullName>
    </submittedName>
</protein>
<evidence type="ECO:0000313" key="2">
    <source>
        <dbReference type="Proteomes" id="UP001151760"/>
    </source>
</evidence>
<reference evidence="1" key="2">
    <citation type="submission" date="2022-01" db="EMBL/GenBank/DDBJ databases">
        <authorList>
            <person name="Yamashiro T."/>
            <person name="Shiraishi A."/>
            <person name="Satake H."/>
            <person name="Nakayama K."/>
        </authorList>
    </citation>
    <scope>NUCLEOTIDE SEQUENCE</scope>
</reference>
<evidence type="ECO:0000313" key="1">
    <source>
        <dbReference type="EMBL" id="GJS87707.1"/>
    </source>
</evidence>
<reference evidence="1" key="1">
    <citation type="journal article" date="2022" name="Int. J. Mol. Sci.">
        <title>Draft Genome of Tanacetum Coccineum: Genomic Comparison of Closely Related Tanacetum-Family Plants.</title>
        <authorList>
            <person name="Yamashiro T."/>
            <person name="Shiraishi A."/>
            <person name="Nakayama K."/>
            <person name="Satake H."/>
        </authorList>
    </citation>
    <scope>NUCLEOTIDE SEQUENCE</scope>
</reference>
<proteinExistence type="predicted"/>
<accession>A0ABQ4ZCZ2</accession>
<dbReference type="EMBL" id="BQNB010011219">
    <property type="protein sequence ID" value="GJS87707.1"/>
    <property type="molecule type" value="Genomic_DNA"/>
</dbReference>
<gene>
    <name evidence="1" type="ORF">Tco_0770343</name>
</gene>